<dbReference type="GO" id="GO:0005829">
    <property type="term" value="C:cytosol"/>
    <property type="evidence" value="ECO:0007669"/>
    <property type="project" value="UniProtKB-ARBA"/>
</dbReference>
<dbReference type="GO" id="GO:0005840">
    <property type="term" value="C:ribosome"/>
    <property type="evidence" value="ECO:0007669"/>
    <property type="project" value="UniProtKB-KW"/>
</dbReference>
<accession>A0A9D4QD39</accession>
<feature type="domain" description="Ribosomal protein eL8/eL30/eS12/Gadd45" evidence="5">
    <location>
        <begin position="40"/>
        <end position="133"/>
    </location>
</feature>
<comment type="caution">
    <text evidence="6">The sequence shown here is derived from an EMBL/GenBank/DDBJ whole genome shotgun (WGS) entry which is preliminary data.</text>
</comment>
<name>A0A9D4QD39_RHISA</name>
<evidence type="ECO:0000259" key="5">
    <source>
        <dbReference type="Pfam" id="PF01248"/>
    </source>
</evidence>
<organism evidence="6 7">
    <name type="scientific">Rhipicephalus sanguineus</name>
    <name type="common">Brown dog tick</name>
    <name type="synonym">Ixodes sanguineus</name>
    <dbReference type="NCBI Taxonomy" id="34632"/>
    <lineage>
        <taxon>Eukaryota</taxon>
        <taxon>Metazoa</taxon>
        <taxon>Ecdysozoa</taxon>
        <taxon>Arthropoda</taxon>
        <taxon>Chelicerata</taxon>
        <taxon>Arachnida</taxon>
        <taxon>Acari</taxon>
        <taxon>Parasitiformes</taxon>
        <taxon>Ixodida</taxon>
        <taxon>Ixodoidea</taxon>
        <taxon>Ixodidae</taxon>
        <taxon>Rhipicephalinae</taxon>
        <taxon>Rhipicephalus</taxon>
        <taxon>Rhipicephalus</taxon>
    </lineage>
</organism>
<dbReference type="InterPro" id="IPR004038">
    <property type="entry name" value="Ribosomal_eL8/eL30/eS12/Gad45"/>
</dbReference>
<dbReference type="PRINTS" id="PR00972">
    <property type="entry name" value="RIBSOMALS12E"/>
</dbReference>
<reference evidence="6" key="1">
    <citation type="journal article" date="2020" name="Cell">
        <title>Large-Scale Comparative Analyses of Tick Genomes Elucidate Their Genetic Diversity and Vector Capacities.</title>
        <authorList>
            <consortium name="Tick Genome and Microbiome Consortium (TIGMIC)"/>
            <person name="Jia N."/>
            <person name="Wang J."/>
            <person name="Shi W."/>
            <person name="Du L."/>
            <person name="Sun Y."/>
            <person name="Zhan W."/>
            <person name="Jiang J.F."/>
            <person name="Wang Q."/>
            <person name="Zhang B."/>
            <person name="Ji P."/>
            <person name="Bell-Sakyi L."/>
            <person name="Cui X.M."/>
            <person name="Yuan T.T."/>
            <person name="Jiang B.G."/>
            <person name="Yang W.F."/>
            <person name="Lam T.T."/>
            <person name="Chang Q.C."/>
            <person name="Ding S.J."/>
            <person name="Wang X.J."/>
            <person name="Zhu J.G."/>
            <person name="Ruan X.D."/>
            <person name="Zhao L."/>
            <person name="Wei J.T."/>
            <person name="Ye R.Z."/>
            <person name="Que T.C."/>
            <person name="Du C.H."/>
            <person name="Zhou Y.H."/>
            <person name="Cheng J.X."/>
            <person name="Dai P.F."/>
            <person name="Guo W.B."/>
            <person name="Han X.H."/>
            <person name="Huang E.J."/>
            <person name="Li L.F."/>
            <person name="Wei W."/>
            <person name="Gao Y.C."/>
            <person name="Liu J.Z."/>
            <person name="Shao H.Z."/>
            <person name="Wang X."/>
            <person name="Wang C.C."/>
            <person name="Yang T.C."/>
            <person name="Huo Q.B."/>
            <person name="Li W."/>
            <person name="Chen H.Y."/>
            <person name="Chen S.E."/>
            <person name="Zhou L.G."/>
            <person name="Ni X.B."/>
            <person name="Tian J.H."/>
            <person name="Sheng Y."/>
            <person name="Liu T."/>
            <person name="Pan Y.S."/>
            <person name="Xia L.Y."/>
            <person name="Li J."/>
            <person name="Zhao F."/>
            <person name="Cao W.C."/>
        </authorList>
    </citation>
    <scope>NUCLEOTIDE SEQUENCE</scope>
    <source>
        <strain evidence="6">Rsan-2018</strain>
    </source>
</reference>
<dbReference type="InterPro" id="IPR047860">
    <property type="entry name" value="Ribosomal_eS12_CS"/>
</dbReference>
<evidence type="ECO:0000313" key="6">
    <source>
        <dbReference type="EMBL" id="KAH7975438.1"/>
    </source>
</evidence>
<sequence>MAQFNSIIGQRCAGRRWFTERMRPEEAIAASGEPMDVYTALQEVLKMALMHDGLARGLHEAAKALDKRQAHLCVLANNCDEASYVKLVEALCAEHQINLIKVDSNKKLGEWAGLCKIDKEGKARKVVGCSCVVVKDYGKETQAHDVLTDYFQSKRG</sequence>
<keyword evidence="3 4" id="KW-0687">Ribonucleoprotein</keyword>
<dbReference type="InterPro" id="IPR029064">
    <property type="entry name" value="Ribosomal_eL30-like_sf"/>
</dbReference>
<comment type="similarity">
    <text evidence="1 4">Belongs to the eukaryotic ribosomal protein eS12 family.</text>
</comment>
<protein>
    <recommendedName>
        <fullName evidence="4">40S ribosomal protein S12</fullName>
    </recommendedName>
</protein>
<evidence type="ECO:0000313" key="7">
    <source>
        <dbReference type="Proteomes" id="UP000821837"/>
    </source>
</evidence>
<dbReference type="InterPro" id="IPR000530">
    <property type="entry name" value="Ribosomal_eS12"/>
</dbReference>
<dbReference type="AlphaFoldDB" id="A0A9D4QD39"/>
<evidence type="ECO:0000256" key="4">
    <source>
        <dbReference type="RuleBase" id="RU000670"/>
    </source>
</evidence>
<dbReference type="PROSITE" id="PS01189">
    <property type="entry name" value="RIBOSOMAL_S12E"/>
    <property type="match status" value="1"/>
</dbReference>
<dbReference type="SUPFAM" id="SSF55315">
    <property type="entry name" value="L30e-like"/>
    <property type="match status" value="1"/>
</dbReference>
<dbReference type="FunFam" id="3.30.1330.30:FF:000011">
    <property type="entry name" value="40S ribosomal protein S12"/>
    <property type="match status" value="1"/>
</dbReference>
<dbReference type="PANTHER" id="PTHR11843">
    <property type="entry name" value="40S RIBOSOMAL PROTEIN S12"/>
    <property type="match status" value="1"/>
</dbReference>
<dbReference type="VEuPathDB" id="VectorBase:RSAN_040917"/>
<gene>
    <name evidence="6" type="ORF">HPB52_001767</name>
</gene>
<dbReference type="GO" id="GO:1990904">
    <property type="term" value="C:ribonucleoprotein complex"/>
    <property type="evidence" value="ECO:0007669"/>
    <property type="project" value="UniProtKB-KW"/>
</dbReference>
<dbReference type="GO" id="GO:0003735">
    <property type="term" value="F:structural constituent of ribosome"/>
    <property type="evidence" value="ECO:0007669"/>
    <property type="project" value="InterPro"/>
</dbReference>
<evidence type="ECO:0000256" key="1">
    <source>
        <dbReference type="ARBA" id="ARBA00005824"/>
    </source>
</evidence>
<keyword evidence="2 4" id="KW-0689">Ribosomal protein</keyword>
<dbReference type="Pfam" id="PF01248">
    <property type="entry name" value="Ribosomal_L7Ae"/>
    <property type="match status" value="1"/>
</dbReference>
<reference evidence="6" key="2">
    <citation type="submission" date="2021-09" db="EMBL/GenBank/DDBJ databases">
        <authorList>
            <person name="Jia N."/>
            <person name="Wang J."/>
            <person name="Shi W."/>
            <person name="Du L."/>
            <person name="Sun Y."/>
            <person name="Zhan W."/>
            <person name="Jiang J."/>
            <person name="Wang Q."/>
            <person name="Zhang B."/>
            <person name="Ji P."/>
            <person name="Sakyi L.B."/>
            <person name="Cui X."/>
            <person name="Yuan T."/>
            <person name="Jiang B."/>
            <person name="Yang W."/>
            <person name="Lam T.T.-Y."/>
            <person name="Chang Q."/>
            <person name="Ding S."/>
            <person name="Wang X."/>
            <person name="Zhu J."/>
            <person name="Ruan X."/>
            <person name="Zhao L."/>
            <person name="Wei J."/>
            <person name="Que T."/>
            <person name="Du C."/>
            <person name="Cheng J."/>
            <person name="Dai P."/>
            <person name="Han X."/>
            <person name="Huang E."/>
            <person name="Gao Y."/>
            <person name="Liu J."/>
            <person name="Shao H."/>
            <person name="Ye R."/>
            <person name="Li L."/>
            <person name="Wei W."/>
            <person name="Wang X."/>
            <person name="Wang C."/>
            <person name="Huo Q."/>
            <person name="Li W."/>
            <person name="Guo W."/>
            <person name="Chen H."/>
            <person name="Chen S."/>
            <person name="Zhou L."/>
            <person name="Zhou L."/>
            <person name="Ni X."/>
            <person name="Tian J."/>
            <person name="Zhou Y."/>
            <person name="Sheng Y."/>
            <person name="Liu T."/>
            <person name="Pan Y."/>
            <person name="Xia L."/>
            <person name="Li J."/>
            <person name="Zhao F."/>
            <person name="Cao W."/>
        </authorList>
    </citation>
    <scope>NUCLEOTIDE SEQUENCE</scope>
    <source>
        <strain evidence="6">Rsan-2018</strain>
        <tissue evidence="6">Larvae</tissue>
    </source>
</reference>
<dbReference type="Proteomes" id="UP000821837">
    <property type="component" value="Chromosome 10"/>
</dbReference>
<dbReference type="EMBL" id="JABSTV010001246">
    <property type="protein sequence ID" value="KAH7975438.1"/>
    <property type="molecule type" value="Genomic_DNA"/>
</dbReference>
<dbReference type="GO" id="GO:0006412">
    <property type="term" value="P:translation"/>
    <property type="evidence" value="ECO:0007669"/>
    <property type="project" value="InterPro"/>
</dbReference>
<dbReference type="Gene3D" id="3.30.1330.30">
    <property type="match status" value="1"/>
</dbReference>
<proteinExistence type="inferred from homology"/>
<keyword evidence="7" id="KW-1185">Reference proteome</keyword>
<evidence type="ECO:0000256" key="2">
    <source>
        <dbReference type="ARBA" id="ARBA00022980"/>
    </source>
</evidence>
<evidence type="ECO:0000256" key="3">
    <source>
        <dbReference type="ARBA" id="ARBA00023274"/>
    </source>
</evidence>